<dbReference type="EMBL" id="CACRSP010000006">
    <property type="protein sequence ID" value="VYT07815.1"/>
    <property type="molecule type" value="Genomic_DNA"/>
</dbReference>
<dbReference type="InterPro" id="IPR012914">
    <property type="entry name" value="PucR_dom"/>
</dbReference>
<dbReference type="Proteomes" id="UP000429211">
    <property type="component" value="Unassembled WGS sequence"/>
</dbReference>
<feature type="domain" description="Purine catabolism PurC-like" evidence="2">
    <location>
        <begin position="8"/>
        <end position="127"/>
    </location>
</feature>
<reference evidence="4 6" key="1">
    <citation type="journal article" date="2019" name="Nat. Med.">
        <title>A library of human gut bacterial isolates paired with longitudinal multiomics data enables mechanistic microbiome research.</title>
        <authorList>
            <person name="Poyet M."/>
            <person name="Groussin M."/>
            <person name="Gibbons S.M."/>
            <person name="Avila-Pacheco J."/>
            <person name="Jiang X."/>
            <person name="Kearney S.M."/>
            <person name="Perrotta A.R."/>
            <person name="Berdy B."/>
            <person name="Zhao S."/>
            <person name="Lieberman T.D."/>
            <person name="Swanson P.K."/>
            <person name="Smith M."/>
            <person name="Roesemann S."/>
            <person name="Alexander J.E."/>
            <person name="Rich S.A."/>
            <person name="Livny J."/>
            <person name="Vlamakis H."/>
            <person name="Clish C."/>
            <person name="Bullock K."/>
            <person name="Deik A."/>
            <person name="Scott J."/>
            <person name="Pierce K.A."/>
            <person name="Xavier R.J."/>
            <person name="Alm E.J."/>
        </authorList>
    </citation>
    <scope>NUCLEOTIDE SEQUENCE [LARGE SCALE GENOMIC DNA]</scope>
    <source>
        <strain evidence="4 6">BIOML-A2</strain>
    </source>
</reference>
<gene>
    <name evidence="5" type="ORF">BDLFYP24_02101</name>
    <name evidence="4" type="ORF">GBB04_05240</name>
</gene>
<evidence type="ECO:0000313" key="6">
    <source>
        <dbReference type="Proteomes" id="UP000429211"/>
    </source>
</evidence>
<reference evidence="5" key="2">
    <citation type="submission" date="2019-11" db="EMBL/GenBank/DDBJ databases">
        <authorList>
            <person name="Feng L."/>
        </authorList>
    </citation>
    <scope>NUCLEOTIDE SEQUENCE</scope>
    <source>
        <strain evidence="5">BdentiumLFYP24</strain>
    </source>
</reference>
<name>A0A6N2TQF5_9BIFI</name>
<dbReference type="EMBL" id="WDPD01000004">
    <property type="protein sequence ID" value="KAB7461483.1"/>
    <property type="molecule type" value="Genomic_DNA"/>
</dbReference>
<dbReference type="AlphaFoldDB" id="A0A6N2TQF5"/>
<dbReference type="PANTHER" id="PTHR33744">
    <property type="entry name" value="CARBOHYDRATE DIACID REGULATOR"/>
    <property type="match status" value="1"/>
</dbReference>
<evidence type="ECO:0000313" key="4">
    <source>
        <dbReference type="EMBL" id="KAB7461483.1"/>
    </source>
</evidence>
<dbReference type="Pfam" id="PF07905">
    <property type="entry name" value="PucR"/>
    <property type="match status" value="1"/>
</dbReference>
<organism evidence="5">
    <name type="scientific">Bifidobacterium dentium</name>
    <dbReference type="NCBI Taxonomy" id="1689"/>
    <lineage>
        <taxon>Bacteria</taxon>
        <taxon>Bacillati</taxon>
        <taxon>Actinomycetota</taxon>
        <taxon>Actinomycetes</taxon>
        <taxon>Bifidobacteriales</taxon>
        <taxon>Bifidobacteriaceae</taxon>
        <taxon>Bifidobacterium</taxon>
    </lineage>
</organism>
<evidence type="ECO:0000259" key="2">
    <source>
        <dbReference type="Pfam" id="PF07905"/>
    </source>
</evidence>
<dbReference type="Gene3D" id="1.10.10.2840">
    <property type="entry name" value="PucR C-terminal helix-turn-helix domain"/>
    <property type="match status" value="1"/>
</dbReference>
<feature type="region of interest" description="Disordered" evidence="1">
    <location>
        <begin position="447"/>
        <end position="473"/>
    </location>
</feature>
<dbReference type="InterPro" id="IPR025736">
    <property type="entry name" value="PucR_C-HTH_dom"/>
</dbReference>
<proteinExistence type="predicted"/>
<evidence type="ECO:0000313" key="5">
    <source>
        <dbReference type="EMBL" id="VYT07815.1"/>
    </source>
</evidence>
<dbReference type="InterPro" id="IPR042070">
    <property type="entry name" value="PucR_C-HTH_sf"/>
</dbReference>
<feature type="compositionally biased region" description="Low complexity" evidence="1">
    <location>
        <begin position="451"/>
        <end position="465"/>
    </location>
</feature>
<dbReference type="InterPro" id="IPR051448">
    <property type="entry name" value="CdaR-like_regulators"/>
</dbReference>
<accession>A0A6N2TQF5</accession>
<dbReference type="RefSeq" id="WP_034520311.1">
    <property type="nucleotide sequence ID" value="NZ_CACRSP010000006.1"/>
</dbReference>
<feature type="domain" description="PucR C-terminal helix-turn-helix" evidence="3">
    <location>
        <begin position="480"/>
        <end position="535"/>
    </location>
</feature>
<protein>
    <submittedName>
        <fullName evidence="4">PucR family transcriptional regulator</fullName>
    </submittedName>
    <submittedName>
        <fullName evidence="5">Purine catabolism regulatory protein-like family protein</fullName>
    </submittedName>
</protein>
<dbReference type="PANTHER" id="PTHR33744:SF1">
    <property type="entry name" value="DNA-BINDING TRANSCRIPTIONAL ACTIVATOR ADER"/>
    <property type="match status" value="1"/>
</dbReference>
<sequence>MAITVRNLLEQRSLNLRLAVEGSGATLDSPISWVQVSESADPTTYLEGGELLLTTGLVMPDGTPDAAHREYASRLAEIGARGVGFGLGIQHEHVPQWLIYQCEAVGLPLFTVPLATPFIAISKTIARGISDDTHRNVERMYRNQQRLLRSVHSLDPVSTIISRLAELIGGWTALLNPAGGIIESSHHTLPVDMDSLSDVLAFSVLGEAKFTVAKGYDIAIFHVASPNRQTLGYLVAGRKGERGAIDHPLVAEAASLLSLAVNSEAASNRALTHLRSSMTRLCLEGESQSVRRFADDVWNGLPVQPLAVLRIIGQQDALEDAGRLFEPFRRTVAKNDNRVVFGIVDGDMWAIVSQSNAAMWTQQLTRTGRLTVGQSSGATWIDMPRARHEAYQAGAEALTSGKALVQYGDGEGGATLEGVVEPSLMRAFADLKLAPIANLTFDLSTGPHTKAGTARTTEAAPATESSSDETDSGTQVRAIDVLWAWLQSRGRTEEAARMAGMHRHTLTKYLGVIGKELGADLNDPGTTAELWYACRFSRFGGTLK</sequence>
<evidence type="ECO:0000259" key="3">
    <source>
        <dbReference type="Pfam" id="PF13556"/>
    </source>
</evidence>
<evidence type="ECO:0000256" key="1">
    <source>
        <dbReference type="SAM" id="MobiDB-lite"/>
    </source>
</evidence>
<dbReference type="Pfam" id="PF13556">
    <property type="entry name" value="HTH_30"/>
    <property type="match status" value="1"/>
</dbReference>